<dbReference type="Proteomes" id="UP000245647">
    <property type="component" value="Unassembled WGS sequence"/>
</dbReference>
<keyword evidence="2" id="KW-1185">Reference proteome</keyword>
<gene>
    <name evidence="1" type="ORF">DDR33_02455</name>
</gene>
<evidence type="ECO:0000313" key="1">
    <source>
        <dbReference type="EMBL" id="PWG82731.1"/>
    </source>
</evidence>
<comment type="caution">
    <text evidence="1">The sequence shown here is derived from an EMBL/GenBank/DDBJ whole genome shotgun (WGS) entry which is preliminary data.</text>
</comment>
<protein>
    <submittedName>
        <fullName evidence="1">Uncharacterized protein</fullName>
    </submittedName>
</protein>
<reference evidence="1 2" key="1">
    <citation type="submission" date="2018-04" db="EMBL/GenBank/DDBJ databases">
        <title>Pedobacter chongqingensis sp. nov., isolated from a rottenly hemp rope.</title>
        <authorList>
            <person name="Cai Y."/>
        </authorList>
    </citation>
    <scope>NUCLEOTIDE SEQUENCE [LARGE SCALE GENOMIC DNA]</scope>
    <source>
        <strain evidence="1 2">FJ4-8</strain>
    </source>
</reference>
<proteinExistence type="predicted"/>
<organism evidence="1 2">
    <name type="scientific">Pararcticibacter amylolyticus</name>
    <dbReference type="NCBI Taxonomy" id="2173175"/>
    <lineage>
        <taxon>Bacteria</taxon>
        <taxon>Pseudomonadati</taxon>
        <taxon>Bacteroidota</taxon>
        <taxon>Sphingobacteriia</taxon>
        <taxon>Sphingobacteriales</taxon>
        <taxon>Sphingobacteriaceae</taxon>
        <taxon>Pararcticibacter</taxon>
    </lineage>
</organism>
<sequence>MSKEDEKDNKYIFVNDFASTAFVFVNHKLEKFQLKEHKEGSNFYSYSNKEYDLKIEMTKKSTGGDETSNIEGILTIKKGKEELKKTFMGTCGC</sequence>
<dbReference type="EMBL" id="QEAS01000001">
    <property type="protein sequence ID" value="PWG82731.1"/>
    <property type="molecule type" value="Genomic_DNA"/>
</dbReference>
<dbReference type="AlphaFoldDB" id="A0A2U2PMW5"/>
<name>A0A2U2PMW5_9SPHI</name>
<evidence type="ECO:0000313" key="2">
    <source>
        <dbReference type="Proteomes" id="UP000245647"/>
    </source>
</evidence>
<accession>A0A2U2PMW5</accession>